<proteinExistence type="predicted"/>
<dbReference type="PATRIC" id="fig|49338.4.peg.2140"/>
<name>A0A098B0K8_DESHA</name>
<evidence type="ECO:0000256" key="1">
    <source>
        <dbReference type="ARBA" id="ARBA00001561"/>
    </source>
</evidence>
<evidence type="ECO:0000259" key="5">
    <source>
        <dbReference type="SMART" id="SM00644"/>
    </source>
</evidence>
<dbReference type="EMBL" id="LK996017">
    <property type="protein sequence ID" value="CDX01875.1"/>
    <property type="molecule type" value="Genomic_DNA"/>
</dbReference>
<protein>
    <recommendedName>
        <fullName evidence="2">N-acetylmuramoyl-L-alanine amidase</fullName>
        <ecNumber evidence="2">3.5.1.28</ecNumber>
    </recommendedName>
</protein>
<comment type="catalytic activity">
    <reaction evidence="1">
        <text>Hydrolyzes the link between N-acetylmuramoyl residues and L-amino acid residues in certain cell-wall glycopeptides.</text>
        <dbReference type="EC" id="3.5.1.28"/>
    </reaction>
</comment>
<dbReference type="SUPFAM" id="SSF55846">
    <property type="entry name" value="N-acetylmuramoyl-L-alanine amidase-like"/>
    <property type="match status" value="1"/>
</dbReference>
<dbReference type="OrthoDB" id="9794294at2"/>
<evidence type="ECO:0000256" key="3">
    <source>
        <dbReference type="ARBA" id="ARBA00022801"/>
    </source>
</evidence>
<evidence type="ECO:0000313" key="8">
    <source>
        <dbReference type="Proteomes" id="UP000054623"/>
    </source>
</evidence>
<dbReference type="InterPro" id="IPR051206">
    <property type="entry name" value="NAMLAA_amidase_2"/>
</dbReference>
<dbReference type="GO" id="GO:0008745">
    <property type="term" value="F:N-acetylmuramoyl-L-alanine amidase activity"/>
    <property type="evidence" value="ECO:0007669"/>
    <property type="project" value="UniProtKB-EC"/>
</dbReference>
<dbReference type="PANTHER" id="PTHR30417:SF1">
    <property type="entry name" value="N-ACETYLMURAMOYL-L-ALANINE AMIDASE AMID"/>
    <property type="match status" value="1"/>
</dbReference>
<sequence>MKIEWVGTPNYRQGRSGNQVFAIINHITAGRYPGCLSWMQNPASQASSHYLVLKDGRILQLVKDEDTAWHAGLVNKPNWKLYNGKNPNLYTIGIEHEALEGEGLTDAQYQSTLWLHGQLLAKFPAIKPDSDHIIGHYRTDSVNRPNDPGAKFPWEQLFKDLKSKDLKGEEDMVDNLVIYADGDVGAALILSQKLGCPMVHKNSSNKYQAAQKHWVGVQGTNDSGNSYYAGANRTETARAVLK</sequence>
<evidence type="ECO:0000256" key="4">
    <source>
        <dbReference type="ARBA" id="ARBA00023316"/>
    </source>
</evidence>
<evidence type="ECO:0000313" key="7">
    <source>
        <dbReference type="EMBL" id="KTE91261.1"/>
    </source>
</evidence>
<dbReference type="Pfam" id="PF01510">
    <property type="entry name" value="Amidase_2"/>
    <property type="match status" value="1"/>
</dbReference>
<dbReference type="RefSeq" id="WP_005812098.1">
    <property type="nucleotide sequence ID" value="NZ_CABKQQ010000036.1"/>
</dbReference>
<organism evidence="6">
    <name type="scientific">Desulfitobacterium hafniense</name>
    <name type="common">Desulfitobacterium frappieri</name>
    <dbReference type="NCBI Taxonomy" id="49338"/>
    <lineage>
        <taxon>Bacteria</taxon>
        <taxon>Bacillati</taxon>
        <taxon>Bacillota</taxon>
        <taxon>Clostridia</taxon>
        <taxon>Eubacteriales</taxon>
        <taxon>Desulfitobacteriaceae</taxon>
        <taxon>Desulfitobacterium</taxon>
    </lineage>
</organism>
<keyword evidence="3" id="KW-0378">Hydrolase</keyword>
<accession>A0A098B0K8</accession>
<dbReference type="GO" id="GO:0009253">
    <property type="term" value="P:peptidoglycan catabolic process"/>
    <property type="evidence" value="ECO:0007669"/>
    <property type="project" value="InterPro"/>
</dbReference>
<dbReference type="GO" id="GO:0009254">
    <property type="term" value="P:peptidoglycan turnover"/>
    <property type="evidence" value="ECO:0007669"/>
    <property type="project" value="TreeGrafter"/>
</dbReference>
<dbReference type="AlphaFoldDB" id="A0A098B0K8"/>
<reference evidence="6" key="1">
    <citation type="submission" date="2014-07" db="EMBL/GenBank/DDBJ databases">
        <authorList>
            <person name="Hornung V.Bastian."/>
        </authorList>
    </citation>
    <scope>NUCLEOTIDE SEQUENCE</scope>
    <source>
        <strain evidence="6">PCE-S</strain>
    </source>
</reference>
<dbReference type="CDD" id="cd06583">
    <property type="entry name" value="PGRP"/>
    <property type="match status" value="1"/>
</dbReference>
<reference evidence="7 8" key="2">
    <citation type="submission" date="2015-12" db="EMBL/GenBank/DDBJ databases">
        <title>Draft Genome Sequence of Desulfitobacterium hafniense Strain DH, a Sulfate-reducing Bacterium Isolated from Paddy Soils.</title>
        <authorList>
            <person name="Bao P."/>
            <person name="Zhang X."/>
            <person name="Li G."/>
        </authorList>
    </citation>
    <scope>NUCLEOTIDE SEQUENCE [LARGE SCALE GENOMIC DNA]</scope>
    <source>
        <strain evidence="7 8">DH</strain>
    </source>
</reference>
<dbReference type="EMBL" id="LOCK01000028">
    <property type="protein sequence ID" value="KTE91261.1"/>
    <property type="molecule type" value="Genomic_DNA"/>
</dbReference>
<feature type="domain" description="N-acetylmuramoyl-L-alanine amidase" evidence="5">
    <location>
        <begin position="8"/>
        <end position="149"/>
    </location>
</feature>
<gene>
    <name evidence="7" type="ORF">AT727_06605</name>
    <name evidence="6" type="ORF">DPCES_1988</name>
</gene>
<dbReference type="InterPro" id="IPR002502">
    <property type="entry name" value="Amidase_domain"/>
</dbReference>
<dbReference type="SMART" id="SM00644">
    <property type="entry name" value="Ami_2"/>
    <property type="match status" value="1"/>
</dbReference>
<dbReference type="GO" id="GO:0071555">
    <property type="term" value="P:cell wall organization"/>
    <property type="evidence" value="ECO:0007669"/>
    <property type="project" value="UniProtKB-KW"/>
</dbReference>
<dbReference type="PANTHER" id="PTHR30417">
    <property type="entry name" value="N-ACETYLMURAMOYL-L-ALANINE AMIDASE AMID"/>
    <property type="match status" value="1"/>
</dbReference>
<keyword evidence="4" id="KW-0961">Cell wall biogenesis/degradation</keyword>
<dbReference type="EC" id="3.5.1.28" evidence="2"/>
<dbReference type="InterPro" id="IPR036505">
    <property type="entry name" value="Amidase/PGRP_sf"/>
</dbReference>
<dbReference type="Gene3D" id="3.40.80.10">
    <property type="entry name" value="Peptidoglycan recognition protein-like"/>
    <property type="match status" value="1"/>
</dbReference>
<evidence type="ECO:0000313" key="6">
    <source>
        <dbReference type="EMBL" id="CDX01875.1"/>
    </source>
</evidence>
<evidence type="ECO:0000256" key="2">
    <source>
        <dbReference type="ARBA" id="ARBA00011901"/>
    </source>
</evidence>
<dbReference type="OMA" id="HISEGSM"/>
<dbReference type="Proteomes" id="UP000054623">
    <property type="component" value="Unassembled WGS sequence"/>
</dbReference>